<protein>
    <submittedName>
        <fullName evidence="2">Uncharacterized protein</fullName>
    </submittedName>
</protein>
<gene>
    <name evidence="2" type="ORF">PVAP13_8KG284329</name>
</gene>
<keyword evidence="3" id="KW-1185">Reference proteome</keyword>
<sequence>MVGLGAMPGYGIQSMLKEGHHHLSGLDEAVLKNIDACGELSAITRTSIGPNGELRSLSCLLPLFGLAGAGWAGSGASGVGRPRRRATSRGPPSSSTRTRRGLAGQVQLQRSGRWVGRAGGRSGGDGGRAGGSAFSWCFELSQGVNAMLVDCS</sequence>
<reference evidence="2" key="1">
    <citation type="submission" date="2020-05" db="EMBL/GenBank/DDBJ databases">
        <title>WGS assembly of Panicum virgatum.</title>
        <authorList>
            <person name="Lovell J.T."/>
            <person name="Jenkins J."/>
            <person name="Shu S."/>
            <person name="Juenger T.E."/>
            <person name="Schmutz J."/>
        </authorList>
    </citation>
    <scope>NUCLEOTIDE SEQUENCE</scope>
    <source>
        <strain evidence="2">AP13</strain>
    </source>
</reference>
<proteinExistence type="predicted"/>
<feature type="region of interest" description="Disordered" evidence="1">
    <location>
        <begin position="74"/>
        <end position="103"/>
    </location>
</feature>
<dbReference type="AlphaFoldDB" id="A0A8T0PQI2"/>
<evidence type="ECO:0000256" key="1">
    <source>
        <dbReference type="SAM" id="MobiDB-lite"/>
    </source>
</evidence>
<comment type="caution">
    <text evidence="2">The sequence shown here is derived from an EMBL/GenBank/DDBJ whole genome shotgun (WGS) entry which is preliminary data.</text>
</comment>
<evidence type="ECO:0000313" key="3">
    <source>
        <dbReference type="Proteomes" id="UP000823388"/>
    </source>
</evidence>
<organism evidence="2 3">
    <name type="scientific">Panicum virgatum</name>
    <name type="common">Blackwell switchgrass</name>
    <dbReference type="NCBI Taxonomy" id="38727"/>
    <lineage>
        <taxon>Eukaryota</taxon>
        <taxon>Viridiplantae</taxon>
        <taxon>Streptophyta</taxon>
        <taxon>Embryophyta</taxon>
        <taxon>Tracheophyta</taxon>
        <taxon>Spermatophyta</taxon>
        <taxon>Magnoliopsida</taxon>
        <taxon>Liliopsida</taxon>
        <taxon>Poales</taxon>
        <taxon>Poaceae</taxon>
        <taxon>PACMAD clade</taxon>
        <taxon>Panicoideae</taxon>
        <taxon>Panicodae</taxon>
        <taxon>Paniceae</taxon>
        <taxon>Panicinae</taxon>
        <taxon>Panicum</taxon>
        <taxon>Panicum sect. Hiantes</taxon>
    </lineage>
</organism>
<dbReference type="Gene3D" id="1.10.560.10">
    <property type="entry name" value="GroEL-like equatorial domain"/>
    <property type="match status" value="1"/>
</dbReference>
<accession>A0A8T0PQI2</accession>
<dbReference type="InterPro" id="IPR027413">
    <property type="entry name" value="GROEL-like_equatorial_sf"/>
</dbReference>
<name>A0A8T0PQI2_PANVG</name>
<dbReference type="Proteomes" id="UP000823388">
    <property type="component" value="Chromosome 8K"/>
</dbReference>
<dbReference type="EMBL" id="CM029051">
    <property type="protein sequence ID" value="KAG2562809.1"/>
    <property type="molecule type" value="Genomic_DNA"/>
</dbReference>
<evidence type="ECO:0000313" key="2">
    <source>
        <dbReference type="EMBL" id="KAG2562809.1"/>
    </source>
</evidence>